<dbReference type="InterPro" id="IPR036908">
    <property type="entry name" value="RlpA-like_sf"/>
</dbReference>
<comment type="caution">
    <text evidence="4">The sequence shown here is derived from an EMBL/GenBank/DDBJ whole genome shotgun (WGS) entry which is preliminary data.</text>
</comment>
<dbReference type="InterPro" id="IPR051933">
    <property type="entry name" value="Resuscitation_pf_RpfB"/>
</dbReference>
<dbReference type="Gene3D" id="2.20.230.10">
    <property type="entry name" value="Resuscitation-promoting factor rpfb"/>
    <property type="match status" value="1"/>
</dbReference>
<keyword evidence="2" id="KW-0472">Membrane</keyword>
<evidence type="ECO:0000313" key="4">
    <source>
        <dbReference type="EMBL" id="TCL33262.1"/>
    </source>
</evidence>
<dbReference type="Proteomes" id="UP000295063">
    <property type="component" value="Unassembled WGS sequence"/>
</dbReference>
<sequence length="325" mass="35331">MSNDKSRRQGRLSVIIAVLIVVSLVASGFVWAHKKVHITADGRNLDIRTLHSKPEDVLAQAGIQMGDRDEYRLSTAKLQSGTTISVHRAIPVSVMYQGKTETVTTAKLTAGEVAAAMGIANPNVKLIPGEDTPVTADMLIKVVAITESLVDRELPVLYPVMRQPDPTLEKGEERVIEEGQDGQKRAKIKLIFEDGVQTSEQIVEEHVTAEPKAKVIQVGTRDMVETSRGDLRFRRIERMEATAYLPTDGGGHGITASGVPARNGVVAVDPRVIPLGSRLFIPGYGLALAADTGGDIIGHRIDLCMEDESAAWRFGRRPVKVYVLD</sequence>
<feature type="transmembrane region" description="Helical" evidence="2">
    <location>
        <begin position="12"/>
        <end position="32"/>
    </location>
</feature>
<dbReference type="SUPFAM" id="SSF50685">
    <property type="entry name" value="Barwin-like endoglucanases"/>
    <property type="match status" value="1"/>
</dbReference>
<keyword evidence="2" id="KW-1133">Transmembrane helix</keyword>
<gene>
    <name evidence="4" type="ORF">EV210_11835</name>
</gene>
<dbReference type="InterPro" id="IPR007137">
    <property type="entry name" value="DUF348"/>
</dbReference>
<dbReference type="PANTHER" id="PTHR39160:SF4">
    <property type="entry name" value="RESUSCITATION-PROMOTING FACTOR RPFB"/>
    <property type="match status" value="1"/>
</dbReference>
<dbReference type="GO" id="GO:0009254">
    <property type="term" value="P:peptidoglycan turnover"/>
    <property type="evidence" value="ECO:0007669"/>
    <property type="project" value="InterPro"/>
</dbReference>
<dbReference type="Pfam" id="PF03990">
    <property type="entry name" value="DUF348"/>
    <property type="match status" value="2"/>
</dbReference>
<dbReference type="OrthoDB" id="9798935at2"/>
<dbReference type="PANTHER" id="PTHR39160">
    <property type="entry name" value="CELL WALL-BINDING PROTEIN YOCH"/>
    <property type="match status" value="1"/>
</dbReference>
<evidence type="ECO:0000259" key="3">
    <source>
        <dbReference type="PROSITE" id="PS51109"/>
    </source>
</evidence>
<dbReference type="SMART" id="SM01208">
    <property type="entry name" value="G5"/>
    <property type="match status" value="1"/>
</dbReference>
<dbReference type="Gene3D" id="2.40.40.10">
    <property type="entry name" value="RlpA-like domain"/>
    <property type="match status" value="1"/>
</dbReference>
<evidence type="ECO:0000256" key="2">
    <source>
        <dbReference type="SAM" id="Phobius"/>
    </source>
</evidence>
<keyword evidence="1" id="KW-0732">Signal</keyword>
<dbReference type="PROSITE" id="PS51109">
    <property type="entry name" value="G5"/>
    <property type="match status" value="1"/>
</dbReference>
<dbReference type="GO" id="GO:0019867">
    <property type="term" value="C:outer membrane"/>
    <property type="evidence" value="ECO:0007669"/>
    <property type="project" value="InterPro"/>
</dbReference>
<protein>
    <submittedName>
        <fullName evidence="4">3D (Asp-Asp-Asp) domain-containing protein</fullName>
    </submittedName>
</protein>
<proteinExistence type="predicted"/>
<evidence type="ECO:0000313" key="5">
    <source>
        <dbReference type="Proteomes" id="UP000295063"/>
    </source>
</evidence>
<dbReference type="AlphaFoldDB" id="A0A4R1PRP8"/>
<keyword evidence="2" id="KW-0812">Transmembrane</keyword>
<dbReference type="RefSeq" id="WP_132083135.1">
    <property type="nucleotide sequence ID" value="NZ_DALYTA010000002.1"/>
</dbReference>
<name>A0A4R1PRP8_9FIRM</name>
<feature type="domain" description="G5" evidence="3">
    <location>
        <begin position="142"/>
        <end position="222"/>
    </location>
</feature>
<dbReference type="GO" id="GO:0004553">
    <property type="term" value="F:hydrolase activity, hydrolyzing O-glycosyl compounds"/>
    <property type="evidence" value="ECO:0007669"/>
    <property type="project" value="InterPro"/>
</dbReference>
<evidence type="ECO:0000256" key="1">
    <source>
        <dbReference type="ARBA" id="ARBA00022729"/>
    </source>
</evidence>
<dbReference type="CDD" id="cd22786">
    <property type="entry name" value="DPBB_YuiC-like"/>
    <property type="match status" value="1"/>
</dbReference>
<keyword evidence="5" id="KW-1185">Reference proteome</keyword>
<organism evidence="4 5">
    <name type="scientific">Anaerospora hongkongensis</name>
    <dbReference type="NCBI Taxonomy" id="244830"/>
    <lineage>
        <taxon>Bacteria</taxon>
        <taxon>Bacillati</taxon>
        <taxon>Bacillota</taxon>
        <taxon>Negativicutes</taxon>
        <taxon>Selenomonadales</taxon>
        <taxon>Sporomusaceae</taxon>
        <taxon>Anaerospora</taxon>
    </lineage>
</organism>
<accession>A0A4R1PRP8</accession>
<reference evidence="4 5" key="1">
    <citation type="submission" date="2019-03" db="EMBL/GenBank/DDBJ databases">
        <title>Genomic Encyclopedia of Type Strains, Phase IV (KMG-IV): sequencing the most valuable type-strain genomes for metagenomic binning, comparative biology and taxonomic classification.</title>
        <authorList>
            <person name="Goeker M."/>
        </authorList>
    </citation>
    <scope>NUCLEOTIDE SEQUENCE [LARGE SCALE GENOMIC DNA]</scope>
    <source>
        <strain evidence="4 5">DSM 15969</strain>
    </source>
</reference>
<dbReference type="Pfam" id="PF07501">
    <property type="entry name" value="G5"/>
    <property type="match status" value="1"/>
</dbReference>
<dbReference type="InterPro" id="IPR010611">
    <property type="entry name" value="3D_dom"/>
</dbReference>
<dbReference type="EMBL" id="SLUI01000018">
    <property type="protein sequence ID" value="TCL33262.1"/>
    <property type="molecule type" value="Genomic_DNA"/>
</dbReference>
<dbReference type="Pfam" id="PF06725">
    <property type="entry name" value="3D"/>
    <property type="match status" value="1"/>
</dbReference>
<dbReference type="InterPro" id="IPR011098">
    <property type="entry name" value="G5_dom"/>
</dbReference>